<dbReference type="InterPro" id="IPR011263">
    <property type="entry name" value="DNA-dir_RNA_pol_RpoA/D/Rpb3"/>
</dbReference>
<dbReference type="GO" id="GO:0006351">
    <property type="term" value="P:DNA-templated transcription"/>
    <property type="evidence" value="ECO:0007669"/>
    <property type="project" value="UniProtKB-UniRule"/>
</dbReference>
<comment type="subunit">
    <text evidence="11">Homodimer. The RNAP catalytic core consists of 2 alpha, 1 beta, 1 beta' and 1 omega subunit. When a sigma factor is associated with the core the holoenzyme is formed, which can initiate transcription.</text>
</comment>
<dbReference type="Pfam" id="PF01000">
    <property type="entry name" value="RNA_pol_A_bac"/>
    <property type="match status" value="1"/>
</dbReference>
<comment type="similarity">
    <text evidence="1 11">Belongs to the RNA polymerase alpha chain family.</text>
</comment>
<evidence type="ECO:0000256" key="2">
    <source>
        <dbReference type="ARBA" id="ARBA00012418"/>
    </source>
</evidence>
<dbReference type="HAMAP" id="MF_00059">
    <property type="entry name" value="RNApol_bact_RpoA"/>
    <property type="match status" value="1"/>
</dbReference>
<gene>
    <name evidence="13" type="primary">rpoA_1</name>
    <name evidence="11" type="synonym">rpoA</name>
    <name evidence="13" type="ORF">Pla110_34720</name>
</gene>
<dbReference type="Gene3D" id="2.170.120.12">
    <property type="entry name" value="DNA-directed RNA polymerase, insert domain"/>
    <property type="match status" value="1"/>
</dbReference>
<feature type="domain" description="DNA-directed RNA polymerase RpoA/D/Rpb3-type" evidence="12">
    <location>
        <begin position="25"/>
        <end position="232"/>
    </location>
</feature>
<dbReference type="CDD" id="cd06928">
    <property type="entry name" value="RNAP_alpha_NTD"/>
    <property type="match status" value="1"/>
</dbReference>
<evidence type="ECO:0000256" key="8">
    <source>
        <dbReference type="ARBA" id="ARBA00032524"/>
    </source>
</evidence>
<evidence type="ECO:0000256" key="3">
    <source>
        <dbReference type="ARBA" id="ARBA00015972"/>
    </source>
</evidence>
<evidence type="ECO:0000256" key="7">
    <source>
        <dbReference type="ARBA" id="ARBA00023163"/>
    </source>
</evidence>
<keyword evidence="5 11" id="KW-0808">Transferase</keyword>
<dbReference type="Gene3D" id="1.10.150.20">
    <property type="entry name" value="5' to 3' exonuclease, C-terminal subdomain"/>
    <property type="match status" value="1"/>
</dbReference>
<dbReference type="GO" id="GO:0005737">
    <property type="term" value="C:cytoplasm"/>
    <property type="evidence" value="ECO:0007669"/>
    <property type="project" value="UniProtKB-ARBA"/>
</dbReference>
<dbReference type="InterPro" id="IPR011262">
    <property type="entry name" value="DNA-dir_RNA_pol_insert"/>
</dbReference>
<feature type="region of interest" description="Alpha N-terminal domain (alpha-NTD)" evidence="11">
    <location>
        <begin position="1"/>
        <end position="233"/>
    </location>
</feature>
<evidence type="ECO:0000256" key="4">
    <source>
        <dbReference type="ARBA" id="ARBA00022478"/>
    </source>
</evidence>
<evidence type="ECO:0000259" key="12">
    <source>
        <dbReference type="SMART" id="SM00662"/>
    </source>
</evidence>
<dbReference type="NCBIfam" id="NF003513">
    <property type="entry name" value="PRK05182.1-2"/>
    <property type="match status" value="1"/>
</dbReference>
<dbReference type="Pfam" id="PF03118">
    <property type="entry name" value="RNA_pol_A_CTD"/>
    <property type="match status" value="1"/>
</dbReference>
<evidence type="ECO:0000256" key="9">
    <source>
        <dbReference type="ARBA" id="ARBA00033070"/>
    </source>
</evidence>
<dbReference type="GO" id="GO:0003899">
    <property type="term" value="F:DNA-directed RNA polymerase activity"/>
    <property type="evidence" value="ECO:0007669"/>
    <property type="project" value="UniProtKB-UniRule"/>
</dbReference>
<keyword evidence="7 11" id="KW-0804">Transcription</keyword>
<keyword evidence="4 11" id="KW-0240">DNA-directed RNA polymerase</keyword>
<proteinExistence type="inferred from homology"/>
<evidence type="ECO:0000313" key="13">
    <source>
        <dbReference type="EMBL" id="QDU81727.1"/>
    </source>
</evidence>
<dbReference type="GO" id="GO:0046983">
    <property type="term" value="F:protein dimerization activity"/>
    <property type="evidence" value="ECO:0007669"/>
    <property type="project" value="InterPro"/>
</dbReference>
<accession>A0A518CR76</accession>
<dbReference type="SUPFAM" id="SSF55257">
    <property type="entry name" value="RBP11-like subunits of RNA polymerase"/>
    <property type="match status" value="1"/>
</dbReference>
<evidence type="ECO:0000256" key="5">
    <source>
        <dbReference type="ARBA" id="ARBA00022679"/>
    </source>
</evidence>
<feature type="region of interest" description="Alpha C-terminal domain (alpha-CTD)" evidence="11">
    <location>
        <begin position="261"/>
        <end position="341"/>
    </location>
</feature>
<dbReference type="OrthoDB" id="9805706at2"/>
<evidence type="ECO:0000256" key="11">
    <source>
        <dbReference type="HAMAP-Rule" id="MF_00059"/>
    </source>
</evidence>
<dbReference type="GO" id="GO:0003677">
    <property type="term" value="F:DNA binding"/>
    <property type="evidence" value="ECO:0007669"/>
    <property type="project" value="UniProtKB-UniRule"/>
</dbReference>
<dbReference type="Gene3D" id="3.30.1360.10">
    <property type="entry name" value="RNA polymerase, RBP11-like subunit"/>
    <property type="match status" value="1"/>
</dbReference>
<evidence type="ECO:0000256" key="1">
    <source>
        <dbReference type="ARBA" id="ARBA00007123"/>
    </source>
</evidence>
<dbReference type="KEGG" id="plon:Pla110_34720"/>
<dbReference type="GO" id="GO:0000428">
    <property type="term" value="C:DNA-directed RNA polymerase complex"/>
    <property type="evidence" value="ECO:0007669"/>
    <property type="project" value="UniProtKB-KW"/>
</dbReference>
<dbReference type="SUPFAM" id="SSF47789">
    <property type="entry name" value="C-terminal domain of RNA polymerase alpha subunit"/>
    <property type="match status" value="1"/>
</dbReference>
<dbReference type="Proteomes" id="UP000317178">
    <property type="component" value="Chromosome"/>
</dbReference>
<dbReference type="Pfam" id="PF01193">
    <property type="entry name" value="RNA_pol_L"/>
    <property type="match status" value="1"/>
</dbReference>
<evidence type="ECO:0000256" key="6">
    <source>
        <dbReference type="ARBA" id="ARBA00022695"/>
    </source>
</evidence>
<dbReference type="NCBIfam" id="NF003519">
    <property type="entry name" value="PRK05182.2-5"/>
    <property type="match status" value="1"/>
</dbReference>
<dbReference type="SMART" id="SM00662">
    <property type="entry name" value="RPOLD"/>
    <property type="match status" value="1"/>
</dbReference>
<comment type="domain">
    <text evidence="11">The N-terminal domain is essential for RNAP assembly and basal transcription, whereas the C-terminal domain is involved in interaction with transcriptional regulators and with upstream promoter elements.</text>
</comment>
<keyword evidence="6 11" id="KW-0548">Nucleotidyltransferase</keyword>
<sequence length="341" mass="38141">MRIRWRGLELPNRVQLDRESASTTYGSFSIEPFERGYGVTIGNSLRRILLSSLEGSAVTRVKIQGVQHEFSTIPGVVEDVTEICLNLKSLIVKSYNPVSTVVRIEKHERGVVTGADVITNNQIEIINKDLVIATMTDDVPLSMELTIDSGRGYIPASERSLMENESGVILLDAIYSPVTRVRYKTVDTRVGQRTNYDKLTMEIWTDGTISPEMSLVEAAKIMRKHLNPFISYREPGPELPPESSLKGMQEATGYAPVDVEMEAKLNQSLAELNLSVRATNCLESEGINTVRDLVTKTEDQLLQVRNFGETTLHEVRARLDQINLRLGMRIPQGSMNPPPRQ</sequence>
<protein>
    <recommendedName>
        <fullName evidence="3 11">DNA-directed RNA polymerase subunit alpha</fullName>
        <shortName evidence="11">RNAP subunit alpha</shortName>
        <ecNumber evidence="2 11">2.7.7.6</ecNumber>
    </recommendedName>
    <alternativeName>
        <fullName evidence="9 11">RNA polymerase subunit alpha</fullName>
    </alternativeName>
    <alternativeName>
        <fullName evidence="8 11">Transcriptase subunit alpha</fullName>
    </alternativeName>
</protein>
<dbReference type="InterPro" id="IPR036643">
    <property type="entry name" value="RNApol_insert_sf"/>
</dbReference>
<dbReference type="EMBL" id="CP036281">
    <property type="protein sequence ID" value="QDU81727.1"/>
    <property type="molecule type" value="Genomic_DNA"/>
</dbReference>
<comment type="function">
    <text evidence="11">DNA-dependent RNA polymerase catalyzes the transcription of DNA into RNA using the four ribonucleoside triphosphates as substrates.</text>
</comment>
<dbReference type="RefSeq" id="WP_144997312.1">
    <property type="nucleotide sequence ID" value="NZ_CP036281.1"/>
</dbReference>
<dbReference type="NCBIfam" id="TIGR02027">
    <property type="entry name" value="rpoA"/>
    <property type="match status" value="1"/>
</dbReference>
<dbReference type="AlphaFoldDB" id="A0A518CR76"/>
<dbReference type="InterPro" id="IPR011260">
    <property type="entry name" value="RNAP_asu_C"/>
</dbReference>
<evidence type="ECO:0000256" key="10">
    <source>
        <dbReference type="ARBA" id="ARBA00048552"/>
    </source>
</evidence>
<dbReference type="InterPro" id="IPR036603">
    <property type="entry name" value="RBP11-like"/>
</dbReference>
<keyword evidence="14" id="KW-1185">Reference proteome</keyword>
<dbReference type="FunFam" id="2.170.120.12:FF:000001">
    <property type="entry name" value="DNA-directed RNA polymerase subunit alpha"/>
    <property type="match status" value="1"/>
</dbReference>
<reference evidence="13 14" key="1">
    <citation type="submission" date="2019-02" db="EMBL/GenBank/DDBJ databases">
        <title>Deep-cultivation of Planctomycetes and their phenomic and genomic characterization uncovers novel biology.</title>
        <authorList>
            <person name="Wiegand S."/>
            <person name="Jogler M."/>
            <person name="Boedeker C."/>
            <person name="Pinto D."/>
            <person name="Vollmers J."/>
            <person name="Rivas-Marin E."/>
            <person name="Kohn T."/>
            <person name="Peeters S.H."/>
            <person name="Heuer A."/>
            <person name="Rast P."/>
            <person name="Oberbeckmann S."/>
            <person name="Bunk B."/>
            <person name="Jeske O."/>
            <person name="Meyerdierks A."/>
            <person name="Storesund J.E."/>
            <person name="Kallscheuer N."/>
            <person name="Luecker S."/>
            <person name="Lage O.M."/>
            <person name="Pohl T."/>
            <person name="Merkel B.J."/>
            <person name="Hornburger P."/>
            <person name="Mueller R.-W."/>
            <person name="Bruemmer F."/>
            <person name="Labrenz M."/>
            <person name="Spormann A.M."/>
            <person name="Op den Camp H."/>
            <person name="Overmann J."/>
            <person name="Amann R."/>
            <person name="Jetten M.S.M."/>
            <person name="Mascher T."/>
            <person name="Medema M.H."/>
            <person name="Devos D.P."/>
            <person name="Kaster A.-K."/>
            <person name="Ovreas L."/>
            <person name="Rohde M."/>
            <person name="Galperin M.Y."/>
            <person name="Jogler C."/>
        </authorList>
    </citation>
    <scope>NUCLEOTIDE SEQUENCE [LARGE SCALE GENOMIC DNA]</scope>
    <source>
        <strain evidence="13 14">Pla110</strain>
    </source>
</reference>
<comment type="catalytic activity">
    <reaction evidence="10 11">
        <text>RNA(n) + a ribonucleoside 5'-triphosphate = RNA(n+1) + diphosphate</text>
        <dbReference type="Rhea" id="RHEA:21248"/>
        <dbReference type="Rhea" id="RHEA-COMP:14527"/>
        <dbReference type="Rhea" id="RHEA-COMP:17342"/>
        <dbReference type="ChEBI" id="CHEBI:33019"/>
        <dbReference type="ChEBI" id="CHEBI:61557"/>
        <dbReference type="ChEBI" id="CHEBI:140395"/>
        <dbReference type="EC" id="2.7.7.6"/>
    </reaction>
</comment>
<evidence type="ECO:0000313" key="14">
    <source>
        <dbReference type="Proteomes" id="UP000317178"/>
    </source>
</evidence>
<organism evidence="13 14">
    <name type="scientific">Polystyrenella longa</name>
    <dbReference type="NCBI Taxonomy" id="2528007"/>
    <lineage>
        <taxon>Bacteria</taxon>
        <taxon>Pseudomonadati</taxon>
        <taxon>Planctomycetota</taxon>
        <taxon>Planctomycetia</taxon>
        <taxon>Planctomycetales</taxon>
        <taxon>Planctomycetaceae</taxon>
        <taxon>Polystyrenella</taxon>
    </lineage>
</organism>
<dbReference type="EC" id="2.7.7.6" evidence="2 11"/>
<name>A0A518CR76_9PLAN</name>
<dbReference type="SUPFAM" id="SSF56553">
    <property type="entry name" value="Insert subdomain of RNA polymerase alpha subunit"/>
    <property type="match status" value="1"/>
</dbReference>
<dbReference type="InterPro" id="IPR011773">
    <property type="entry name" value="DNA-dir_RpoA"/>
</dbReference>